<sequence length="211" mass="22331">MINLRKLAVLALGLMFLPMAAEAGSPIWVQEHFRWRNDDGSESIATWKANADTAITGVARGQNIRLRFAVANTATGFSGSLAARLEYATSTSGPWTPVSTASDGTFPFEMTTTSGYADQAATSAQLAGSGTFVAGKCVESPDNTSAGVSYGFSQYSNFEYCFRATAKAQGSATYYFRVSNAGYVLNAYSQYAALTMAAGEANEPPVIRSAL</sequence>
<reference evidence="1" key="1">
    <citation type="submission" date="2010-07" db="EMBL/GenBank/DDBJ databases">
        <authorList>
            <consortium name="CONSOLIDER consortium CSD2007-00005"/>
            <person name="Guazzaroni M.-E."/>
            <person name="Richter M."/>
            <person name="Garcia-Salamanca A."/>
            <person name="Yarza P."/>
            <person name="Ferrer M."/>
        </authorList>
    </citation>
    <scope>NUCLEOTIDE SEQUENCE</scope>
</reference>
<accession>D9PKV3</accession>
<protein>
    <submittedName>
        <fullName evidence="1">Secreted protein</fullName>
    </submittedName>
</protein>
<dbReference type="EMBL" id="ADZX01000647">
    <property type="protein sequence ID" value="EFK95812.1"/>
    <property type="molecule type" value="Genomic_DNA"/>
</dbReference>
<proteinExistence type="predicted"/>
<evidence type="ECO:0000313" key="1">
    <source>
        <dbReference type="EMBL" id="EFK95812.1"/>
    </source>
</evidence>
<comment type="caution">
    <text evidence="1">The sequence shown here is derived from an EMBL/GenBank/DDBJ whole genome shotgun (WGS) entry which is preliminary data.</text>
</comment>
<reference evidence="1" key="2">
    <citation type="journal article" date="2011" name="Microb. Ecol.">
        <title>Taxonomic and Functional Metagenomic Profiling of the Microbial Community in the Anoxic Sediment of a Sub-saline Shallow Lake (Laguna de Carrizo, Central Spain).</title>
        <authorList>
            <person name="Ferrer M."/>
            <person name="Guazzaroni M.E."/>
            <person name="Richter M."/>
            <person name="Garcia-Salamanca A."/>
            <person name="Yarza P."/>
            <person name="Suarez-Suarez A."/>
            <person name="Solano J."/>
            <person name="Alcaide M."/>
            <person name="van Dillewijn P."/>
            <person name="Molina-Henares M.A."/>
            <person name="Lopez-Cortes N."/>
            <person name="Al-Ramahi Y."/>
            <person name="Guerrero C."/>
            <person name="Acosta A."/>
            <person name="de Eugenio L.I."/>
            <person name="Martinez V."/>
            <person name="Marques S."/>
            <person name="Rojo F."/>
            <person name="Santero E."/>
            <person name="Genilloud O."/>
            <person name="Perez-Perez J."/>
            <person name="Rossello-Mora R."/>
            <person name="Ramos J.L."/>
        </authorList>
    </citation>
    <scope>NUCLEOTIDE SEQUENCE</scope>
</reference>
<dbReference type="AlphaFoldDB" id="D9PKV3"/>
<organism evidence="1">
    <name type="scientific">sediment metagenome</name>
    <dbReference type="NCBI Taxonomy" id="749907"/>
    <lineage>
        <taxon>unclassified sequences</taxon>
        <taxon>metagenomes</taxon>
        <taxon>ecological metagenomes</taxon>
    </lineage>
</organism>
<feature type="non-terminal residue" evidence="1">
    <location>
        <position position="211"/>
    </location>
</feature>
<gene>
    <name evidence="1" type="ORF">LDC_2174</name>
</gene>
<name>D9PKV3_9ZZZZ</name>